<dbReference type="AlphaFoldDB" id="A0A915ES52"/>
<dbReference type="PANTHER" id="PTHR19303">
    <property type="entry name" value="TRANSPOSON"/>
    <property type="match status" value="1"/>
</dbReference>
<evidence type="ECO:0000256" key="1">
    <source>
        <dbReference type="ARBA" id="ARBA00004123"/>
    </source>
</evidence>
<reference evidence="6" key="1">
    <citation type="submission" date="2022-11" db="UniProtKB">
        <authorList>
            <consortium name="WormBaseParasite"/>
        </authorList>
    </citation>
    <scope>IDENTIFICATION</scope>
</reference>
<name>A0A915ES52_9BILA</name>
<keyword evidence="2" id="KW-0238">DNA-binding</keyword>
<evidence type="ECO:0000313" key="6">
    <source>
        <dbReference type="WBParaSite" id="jg8367.2"/>
    </source>
</evidence>
<dbReference type="InterPro" id="IPR006600">
    <property type="entry name" value="HTH_CenpB_DNA-bd_dom"/>
</dbReference>
<dbReference type="PROSITE" id="PS51253">
    <property type="entry name" value="HTH_CENPB"/>
    <property type="match status" value="1"/>
</dbReference>
<evidence type="ECO:0000256" key="3">
    <source>
        <dbReference type="SAM" id="MobiDB-lite"/>
    </source>
</evidence>
<sequence length="416" mass="47215">MDMCVRGDNPVALSLSDEIEELEEAEDYSLDVDSDADDYVNDSDDEAGGINRDPRKSKYSLDKMKKIVELSEKDGHSQQLSTSILNCHSRRKSPAYVANEGTTQMKIQEVDERTFAEFLNCREEGIVIHDRDIEEMALSAAEGIGLENFKAGHSWIHLFKKRHNILSRKITKMIGTKTKAELKAIEESIVQFHNEMRPILATTPKNKVYNTDQSGFNLEMVSGRTLEFRGMKKVEAVSQRIQATTHSFTIQPIISVDGKLHSPLFVCFYEPAGAPKKFAEELSSFANLYCTWSKSGKLTSGHVKSWFEDVLLPLADAQSNQKSVLLVDKWGGWNQALSLEETVEKLDIHIIPPGATGRIQPLDVFFNRQFKQFYRILSDLIRRRYDGFILSTRKNLATLLSVIFHQFCAPRLVIFV</sequence>
<accession>A0A915ES52</accession>
<dbReference type="Gene3D" id="1.10.10.60">
    <property type="entry name" value="Homeodomain-like"/>
    <property type="match status" value="1"/>
</dbReference>
<evidence type="ECO:0000313" key="5">
    <source>
        <dbReference type="Proteomes" id="UP000887574"/>
    </source>
</evidence>
<protein>
    <submittedName>
        <fullName evidence="6">HTH CENPB-type domain-containing protein</fullName>
    </submittedName>
</protein>
<proteinExistence type="predicted"/>
<keyword evidence="5" id="KW-1185">Reference proteome</keyword>
<evidence type="ECO:0000256" key="2">
    <source>
        <dbReference type="ARBA" id="ARBA00023125"/>
    </source>
</evidence>
<organism evidence="5 6">
    <name type="scientific">Ditylenchus dipsaci</name>
    <dbReference type="NCBI Taxonomy" id="166011"/>
    <lineage>
        <taxon>Eukaryota</taxon>
        <taxon>Metazoa</taxon>
        <taxon>Ecdysozoa</taxon>
        <taxon>Nematoda</taxon>
        <taxon>Chromadorea</taxon>
        <taxon>Rhabditida</taxon>
        <taxon>Tylenchina</taxon>
        <taxon>Tylenchomorpha</taxon>
        <taxon>Sphaerularioidea</taxon>
        <taxon>Anguinidae</taxon>
        <taxon>Anguininae</taxon>
        <taxon>Ditylenchus</taxon>
    </lineage>
</organism>
<dbReference type="InterPro" id="IPR050863">
    <property type="entry name" value="CenT-Element_Derived"/>
</dbReference>
<dbReference type="GO" id="GO:0003677">
    <property type="term" value="F:DNA binding"/>
    <property type="evidence" value="ECO:0007669"/>
    <property type="project" value="UniProtKB-KW"/>
</dbReference>
<feature type="domain" description="HTH CENPB-type" evidence="4">
    <location>
        <begin position="98"/>
        <end position="169"/>
    </location>
</feature>
<dbReference type="InterPro" id="IPR009057">
    <property type="entry name" value="Homeodomain-like_sf"/>
</dbReference>
<dbReference type="InterPro" id="IPR004875">
    <property type="entry name" value="DDE_SF_endonuclease_dom"/>
</dbReference>
<dbReference type="PANTHER" id="PTHR19303:SF73">
    <property type="entry name" value="PROTEIN PDC2"/>
    <property type="match status" value="1"/>
</dbReference>
<evidence type="ECO:0000259" key="4">
    <source>
        <dbReference type="PROSITE" id="PS51253"/>
    </source>
</evidence>
<dbReference type="GO" id="GO:0005634">
    <property type="term" value="C:nucleus"/>
    <property type="evidence" value="ECO:0007669"/>
    <property type="project" value="UniProtKB-SubCell"/>
</dbReference>
<feature type="region of interest" description="Disordered" evidence="3">
    <location>
        <begin position="24"/>
        <end position="56"/>
    </location>
</feature>
<feature type="compositionally biased region" description="Acidic residues" evidence="3">
    <location>
        <begin position="24"/>
        <end position="47"/>
    </location>
</feature>
<dbReference type="Proteomes" id="UP000887574">
    <property type="component" value="Unplaced"/>
</dbReference>
<dbReference type="Pfam" id="PF03221">
    <property type="entry name" value="HTH_Tnp_Tc5"/>
    <property type="match status" value="1"/>
</dbReference>
<dbReference type="Pfam" id="PF03184">
    <property type="entry name" value="DDE_1"/>
    <property type="match status" value="1"/>
</dbReference>
<dbReference type="SMART" id="SM00674">
    <property type="entry name" value="CENPB"/>
    <property type="match status" value="1"/>
</dbReference>
<dbReference type="WBParaSite" id="jg8367.2">
    <property type="protein sequence ID" value="jg8367.2"/>
    <property type="gene ID" value="jg8367"/>
</dbReference>
<comment type="subcellular location">
    <subcellularLocation>
        <location evidence="1">Nucleus</location>
    </subcellularLocation>
</comment>
<dbReference type="SUPFAM" id="SSF46689">
    <property type="entry name" value="Homeodomain-like"/>
    <property type="match status" value="1"/>
</dbReference>